<gene>
    <name evidence="2" type="ORF">AWB66_05996</name>
</gene>
<dbReference type="EMBL" id="FCNZ02000048">
    <property type="protein sequence ID" value="SAL79177.1"/>
    <property type="molecule type" value="Genomic_DNA"/>
</dbReference>
<feature type="signal peptide" evidence="1">
    <location>
        <begin position="1"/>
        <end position="24"/>
    </location>
</feature>
<dbReference type="InterPro" id="IPR005624">
    <property type="entry name" value="PduO/GlcC-like"/>
</dbReference>
<organism evidence="2 3">
    <name type="scientific">Caballeronia telluris</name>
    <dbReference type="NCBI Taxonomy" id="326475"/>
    <lineage>
        <taxon>Bacteria</taxon>
        <taxon>Pseudomonadati</taxon>
        <taxon>Pseudomonadota</taxon>
        <taxon>Betaproteobacteria</taxon>
        <taxon>Burkholderiales</taxon>
        <taxon>Burkholderiaceae</taxon>
        <taxon>Caballeronia</taxon>
    </lineage>
</organism>
<evidence type="ECO:0000313" key="2">
    <source>
        <dbReference type="EMBL" id="SAL79177.1"/>
    </source>
</evidence>
<dbReference type="InterPro" id="IPR038084">
    <property type="entry name" value="PduO/GlcC-like_sf"/>
</dbReference>
<proteinExistence type="predicted"/>
<keyword evidence="3" id="KW-1185">Reference proteome</keyword>
<dbReference type="STRING" id="326475.AWB66_05996"/>
<keyword evidence="1" id="KW-0732">Signal</keyword>
<reference evidence="2" key="1">
    <citation type="submission" date="2016-01" db="EMBL/GenBank/DDBJ databases">
        <authorList>
            <person name="Peeters Charlotte."/>
        </authorList>
    </citation>
    <scope>NUCLEOTIDE SEQUENCE</scope>
    <source>
        <strain evidence="2">LMG 22936</strain>
    </source>
</reference>
<comment type="caution">
    <text evidence="2">The sequence shown here is derived from an EMBL/GenBank/DDBJ whole genome shotgun (WGS) entry which is preliminary data.</text>
</comment>
<evidence type="ECO:0000313" key="3">
    <source>
        <dbReference type="Proteomes" id="UP000054717"/>
    </source>
</evidence>
<evidence type="ECO:0000256" key="1">
    <source>
        <dbReference type="SAM" id="SignalP"/>
    </source>
</evidence>
<dbReference type="PANTHER" id="PTHR34309:SF1">
    <property type="entry name" value="PROTEIN GLCG"/>
    <property type="match status" value="1"/>
</dbReference>
<feature type="chain" id="PRO_5011119386" description="Heme-binding protein" evidence="1">
    <location>
        <begin position="25"/>
        <end position="244"/>
    </location>
</feature>
<sequence>MRISTSISVLAIVFGLNVAHLSLAGESDDDPGARCMLPQGTVSLVEKQLNSVVNLNDDNGGIFKPNRMWAAIVDREGHLCSVTKTGDAWPGSRAIAIAKAYTANGFSNDALALSTANLYGATQPGGSLYGLNSSNPFNPRFLEQGSGIGHTVGGVITFGGGVALYAGGRVIGGLGVSGDSACADHAIAYRMRKLAGLGTVPKGQGPNNTDNIIYAASSSPMGFEHPHCFSNDLSASAIENVGGR</sequence>
<dbReference type="SUPFAM" id="SSF143744">
    <property type="entry name" value="GlcG-like"/>
    <property type="match status" value="1"/>
</dbReference>
<dbReference type="Gene3D" id="3.30.450.150">
    <property type="entry name" value="Haem-degrading domain"/>
    <property type="match status" value="1"/>
</dbReference>
<evidence type="ECO:0008006" key="4">
    <source>
        <dbReference type="Google" id="ProtNLM"/>
    </source>
</evidence>
<dbReference type="AlphaFoldDB" id="A0A158KDL1"/>
<dbReference type="Pfam" id="PF03928">
    <property type="entry name" value="HbpS-like"/>
    <property type="match status" value="1"/>
</dbReference>
<dbReference type="RefSeq" id="WP_087633699.1">
    <property type="nucleotide sequence ID" value="NZ_FCNZ02000048.1"/>
</dbReference>
<accession>A0A158KDL1</accession>
<dbReference type="PANTHER" id="PTHR34309">
    <property type="entry name" value="SLR1406 PROTEIN"/>
    <property type="match status" value="1"/>
</dbReference>
<name>A0A158KDL1_9BURK</name>
<protein>
    <recommendedName>
        <fullName evidence="4">Heme-binding protein</fullName>
    </recommendedName>
</protein>
<dbReference type="InterPro" id="IPR052517">
    <property type="entry name" value="GlcG_carb_metab_protein"/>
</dbReference>
<dbReference type="Proteomes" id="UP000054717">
    <property type="component" value="Unassembled WGS sequence"/>
</dbReference>